<evidence type="ECO:0000256" key="2">
    <source>
        <dbReference type="ARBA" id="ARBA00022695"/>
    </source>
</evidence>
<name>A0A7X2D0V3_9LACT</name>
<organism evidence="9 10">
    <name type="scientific">Lactococcus hircilactis</name>
    <dbReference type="NCBI Taxonomy" id="1494462"/>
    <lineage>
        <taxon>Bacteria</taxon>
        <taxon>Bacillati</taxon>
        <taxon>Bacillota</taxon>
        <taxon>Bacilli</taxon>
        <taxon>Lactobacillales</taxon>
        <taxon>Streptococcaceae</taxon>
        <taxon>Lactococcus</taxon>
    </lineage>
</organism>
<keyword evidence="3" id="KW-0235">DNA replication</keyword>
<dbReference type="InterPro" id="IPR006054">
    <property type="entry name" value="DnaQ"/>
</dbReference>
<evidence type="ECO:0000256" key="6">
    <source>
        <dbReference type="ARBA" id="ARBA00022932"/>
    </source>
</evidence>
<dbReference type="AlphaFoldDB" id="A0A7X2D0V3"/>
<dbReference type="PANTHER" id="PTHR30231:SF41">
    <property type="entry name" value="DNA POLYMERASE III SUBUNIT EPSILON"/>
    <property type="match status" value="1"/>
</dbReference>
<proteinExistence type="predicted"/>
<keyword evidence="10" id="KW-1185">Reference proteome</keyword>
<feature type="domain" description="Exonuclease" evidence="8">
    <location>
        <begin position="2"/>
        <end position="169"/>
    </location>
</feature>
<dbReference type="InterPro" id="IPR036397">
    <property type="entry name" value="RNaseH_sf"/>
</dbReference>
<keyword evidence="5 9" id="KW-0378">Hydrolase</keyword>
<protein>
    <recommendedName>
        <fullName evidence="7">DNA polymerase III polC-type</fullName>
    </recommendedName>
</protein>
<evidence type="ECO:0000256" key="1">
    <source>
        <dbReference type="ARBA" id="ARBA00022679"/>
    </source>
</evidence>
<dbReference type="GO" id="GO:0045004">
    <property type="term" value="P:DNA replication proofreading"/>
    <property type="evidence" value="ECO:0007669"/>
    <property type="project" value="TreeGrafter"/>
</dbReference>
<sequence>MSYVVFDFETTGLSAQKNEIIQIGAIKFDENHQEIARFNQLVKPTRSYVSTTISNLTGISQRSLLDQPVITDVLPEFLTFIKNSLLVAHNAPFDVSFLYQAMIDCRIQNAEHFQVYDTLTQAKKWMKAKSYKLEDLKDYFECDVRSHDAINDCVVTALLYQHLQEIEHPKKAVSTDKNYSEQLSLFTAYQDEGIDDGLRRKLGLPMTKTLMYFHLTKEKVWERFEITQISITQIYSSGYSLCITLFNQEKINIHSDFLVQMQKKNFISEMQKEESKEK</sequence>
<keyword evidence="1" id="KW-0808">Transferase</keyword>
<keyword evidence="4" id="KW-0540">Nuclease</keyword>
<evidence type="ECO:0000256" key="5">
    <source>
        <dbReference type="ARBA" id="ARBA00022839"/>
    </source>
</evidence>
<keyword evidence="5 9" id="KW-0269">Exonuclease</keyword>
<dbReference type="CDD" id="cd06127">
    <property type="entry name" value="DEDDh"/>
    <property type="match status" value="1"/>
</dbReference>
<evidence type="ECO:0000256" key="4">
    <source>
        <dbReference type="ARBA" id="ARBA00022722"/>
    </source>
</evidence>
<evidence type="ECO:0000259" key="8">
    <source>
        <dbReference type="SMART" id="SM00479"/>
    </source>
</evidence>
<comment type="caution">
    <text evidence="9">The sequence shown here is derived from an EMBL/GenBank/DDBJ whole genome shotgun (WGS) entry which is preliminary data.</text>
</comment>
<dbReference type="GO" id="GO:0005829">
    <property type="term" value="C:cytosol"/>
    <property type="evidence" value="ECO:0007669"/>
    <property type="project" value="TreeGrafter"/>
</dbReference>
<dbReference type="GO" id="GO:0008408">
    <property type="term" value="F:3'-5' exonuclease activity"/>
    <property type="evidence" value="ECO:0007669"/>
    <property type="project" value="TreeGrafter"/>
</dbReference>
<dbReference type="EMBL" id="WITJ01000003">
    <property type="protein sequence ID" value="MQW38842.1"/>
    <property type="molecule type" value="Genomic_DNA"/>
</dbReference>
<dbReference type="FunFam" id="3.30.420.10:FF:000045">
    <property type="entry name" value="3'-5' exonuclease DinG"/>
    <property type="match status" value="1"/>
</dbReference>
<dbReference type="InterPro" id="IPR012337">
    <property type="entry name" value="RNaseH-like_sf"/>
</dbReference>
<evidence type="ECO:0000256" key="3">
    <source>
        <dbReference type="ARBA" id="ARBA00022705"/>
    </source>
</evidence>
<dbReference type="Gene3D" id="3.30.420.10">
    <property type="entry name" value="Ribonuclease H-like superfamily/Ribonuclease H"/>
    <property type="match status" value="1"/>
</dbReference>
<accession>A0A7X2D0V3</accession>
<keyword evidence="6" id="KW-0239">DNA-directed DNA polymerase</keyword>
<dbReference type="PANTHER" id="PTHR30231">
    <property type="entry name" value="DNA POLYMERASE III SUBUNIT EPSILON"/>
    <property type="match status" value="1"/>
</dbReference>
<dbReference type="GO" id="GO:0003887">
    <property type="term" value="F:DNA-directed DNA polymerase activity"/>
    <property type="evidence" value="ECO:0007669"/>
    <property type="project" value="UniProtKB-KW"/>
</dbReference>
<evidence type="ECO:0000313" key="10">
    <source>
        <dbReference type="Proteomes" id="UP000439550"/>
    </source>
</evidence>
<evidence type="ECO:0000313" key="9">
    <source>
        <dbReference type="EMBL" id="MQW38842.1"/>
    </source>
</evidence>
<dbReference type="NCBIfam" id="TIGR00573">
    <property type="entry name" value="dnaq"/>
    <property type="match status" value="1"/>
</dbReference>
<dbReference type="InterPro" id="IPR013520">
    <property type="entry name" value="Ribonucl_H"/>
</dbReference>
<dbReference type="RefSeq" id="WP_153495332.1">
    <property type="nucleotide sequence ID" value="NZ_CAXYUY010000001.1"/>
</dbReference>
<dbReference type="SUPFAM" id="SSF53098">
    <property type="entry name" value="Ribonuclease H-like"/>
    <property type="match status" value="1"/>
</dbReference>
<dbReference type="GO" id="GO:0003677">
    <property type="term" value="F:DNA binding"/>
    <property type="evidence" value="ECO:0007669"/>
    <property type="project" value="InterPro"/>
</dbReference>
<dbReference type="Pfam" id="PF00929">
    <property type="entry name" value="RNase_T"/>
    <property type="match status" value="1"/>
</dbReference>
<dbReference type="SMART" id="SM00479">
    <property type="entry name" value="EXOIII"/>
    <property type="match status" value="1"/>
</dbReference>
<dbReference type="Proteomes" id="UP000439550">
    <property type="component" value="Unassembled WGS sequence"/>
</dbReference>
<evidence type="ECO:0000256" key="7">
    <source>
        <dbReference type="ARBA" id="ARBA00070925"/>
    </source>
</evidence>
<dbReference type="OrthoDB" id="9803913at2"/>
<gene>
    <name evidence="9" type="ORF">GHI93_02615</name>
</gene>
<keyword evidence="2" id="KW-0548">Nucleotidyltransferase</keyword>
<reference evidence="9 10" key="1">
    <citation type="submission" date="2019-10" db="EMBL/GenBank/DDBJ databases">
        <authorList>
            <person name="Dong K."/>
        </authorList>
    </citation>
    <scope>NUCLEOTIDE SEQUENCE [LARGE SCALE GENOMIC DNA]</scope>
    <source>
        <strain evidence="9 10">DSM 28960</strain>
    </source>
</reference>